<dbReference type="CDD" id="cd24015">
    <property type="entry name" value="ASKHA_NBD_PanK-III"/>
    <property type="match status" value="1"/>
</dbReference>
<evidence type="ECO:0000256" key="11">
    <source>
        <dbReference type="ARBA" id="ARBA00038036"/>
    </source>
</evidence>
<dbReference type="Pfam" id="PF03309">
    <property type="entry name" value="Pan_kinase"/>
    <property type="match status" value="1"/>
</dbReference>
<dbReference type="InterPro" id="IPR043129">
    <property type="entry name" value="ATPase_NBD"/>
</dbReference>
<dbReference type="GO" id="GO:0004594">
    <property type="term" value="F:pantothenate kinase activity"/>
    <property type="evidence" value="ECO:0007669"/>
    <property type="project" value="InterPro"/>
</dbReference>
<proteinExistence type="inferred from homology"/>
<comment type="caution">
    <text evidence="13">The sequence shown here is derived from an EMBL/GenBank/DDBJ whole genome shotgun (WGS) entry which is preliminary data.</text>
</comment>
<evidence type="ECO:0000256" key="2">
    <source>
        <dbReference type="ARBA" id="ARBA00004496"/>
    </source>
</evidence>
<dbReference type="GO" id="GO:0015937">
    <property type="term" value="P:coenzyme A biosynthetic process"/>
    <property type="evidence" value="ECO:0007669"/>
    <property type="project" value="UniProtKB-KW"/>
</dbReference>
<dbReference type="AlphaFoldDB" id="T1D7R2"/>
<keyword evidence="4" id="KW-0963">Cytoplasm</keyword>
<dbReference type="PANTHER" id="PTHR34265:SF1">
    <property type="entry name" value="TYPE III PANTOTHENATE KINASE"/>
    <property type="match status" value="1"/>
</dbReference>
<comment type="similarity">
    <text evidence="11">Belongs to the type III pantothenate kinase family.</text>
</comment>
<keyword evidence="9" id="KW-0630">Potassium</keyword>
<dbReference type="GO" id="GO:0005737">
    <property type="term" value="C:cytoplasm"/>
    <property type="evidence" value="ECO:0007669"/>
    <property type="project" value="UniProtKB-SubCell"/>
</dbReference>
<organism evidence="13">
    <name type="scientific">mine drainage metagenome</name>
    <dbReference type="NCBI Taxonomy" id="410659"/>
    <lineage>
        <taxon>unclassified sequences</taxon>
        <taxon>metagenomes</taxon>
        <taxon>ecological metagenomes</taxon>
    </lineage>
</organism>
<comment type="cofactor">
    <cofactor evidence="1">
        <name>K(+)</name>
        <dbReference type="ChEBI" id="CHEBI:29103"/>
    </cofactor>
</comment>
<dbReference type="NCBIfam" id="TIGR00671">
    <property type="entry name" value="baf"/>
    <property type="match status" value="1"/>
</dbReference>
<gene>
    <name evidence="13" type="ORF">B1A_02334</name>
</gene>
<sequence>MWLYLDLGNSQLKWGLRQGGLWIQRGRLPLTHLDQLPMEWHTFPPLHAAHGVSVAHPDLRAQVESACQDLGLSPCWHSSKLSEGGVRNGYDHPAQLGPDRWMALQGAWHLQHQAALVVMAGTATTLDSLDEKGNFLGGMILPGLTLMRHSLHQGT</sequence>
<evidence type="ECO:0000256" key="4">
    <source>
        <dbReference type="ARBA" id="ARBA00022490"/>
    </source>
</evidence>
<dbReference type="PANTHER" id="PTHR34265">
    <property type="entry name" value="TYPE III PANTOTHENATE KINASE"/>
    <property type="match status" value="1"/>
</dbReference>
<comment type="subunit">
    <text evidence="3">Homodimer.</text>
</comment>
<feature type="non-terminal residue" evidence="13">
    <location>
        <position position="155"/>
    </location>
</feature>
<keyword evidence="7" id="KW-0418">Kinase</keyword>
<dbReference type="EMBL" id="AUZX01001741">
    <property type="protein sequence ID" value="EQD78290.1"/>
    <property type="molecule type" value="Genomic_DNA"/>
</dbReference>
<keyword evidence="6" id="KW-0547">Nucleotide-binding</keyword>
<evidence type="ECO:0000256" key="6">
    <source>
        <dbReference type="ARBA" id="ARBA00022741"/>
    </source>
</evidence>
<evidence type="ECO:0000256" key="10">
    <source>
        <dbReference type="ARBA" id="ARBA00022993"/>
    </source>
</evidence>
<evidence type="ECO:0000256" key="9">
    <source>
        <dbReference type="ARBA" id="ARBA00022958"/>
    </source>
</evidence>
<evidence type="ECO:0000256" key="12">
    <source>
        <dbReference type="ARBA" id="ARBA00040883"/>
    </source>
</evidence>
<accession>T1D7R2</accession>
<dbReference type="Gene3D" id="3.30.420.40">
    <property type="match status" value="1"/>
</dbReference>
<evidence type="ECO:0000256" key="5">
    <source>
        <dbReference type="ARBA" id="ARBA00022679"/>
    </source>
</evidence>
<keyword evidence="5 13" id="KW-0808">Transferase</keyword>
<dbReference type="InterPro" id="IPR004619">
    <property type="entry name" value="Type_III_PanK"/>
</dbReference>
<evidence type="ECO:0000313" key="13">
    <source>
        <dbReference type="EMBL" id="EQD78290.1"/>
    </source>
</evidence>
<keyword evidence="8" id="KW-0067">ATP-binding</keyword>
<keyword evidence="10" id="KW-0173">Coenzyme A biosynthesis</keyword>
<reference evidence="13" key="1">
    <citation type="submission" date="2013-08" db="EMBL/GenBank/DDBJ databases">
        <authorList>
            <person name="Mendez C."/>
            <person name="Richter M."/>
            <person name="Ferrer M."/>
            <person name="Sanchez J."/>
        </authorList>
    </citation>
    <scope>NUCLEOTIDE SEQUENCE</scope>
</reference>
<evidence type="ECO:0000256" key="7">
    <source>
        <dbReference type="ARBA" id="ARBA00022777"/>
    </source>
</evidence>
<protein>
    <recommendedName>
        <fullName evidence="12">Type III pantothenate kinase</fullName>
    </recommendedName>
</protein>
<name>T1D7R2_9ZZZZ</name>
<evidence type="ECO:0000256" key="8">
    <source>
        <dbReference type="ARBA" id="ARBA00022840"/>
    </source>
</evidence>
<evidence type="ECO:0000256" key="3">
    <source>
        <dbReference type="ARBA" id="ARBA00011738"/>
    </source>
</evidence>
<evidence type="ECO:0000256" key="1">
    <source>
        <dbReference type="ARBA" id="ARBA00001958"/>
    </source>
</evidence>
<reference evidence="13" key="2">
    <citation type="journal article" date="2014" name="ISME J.">
        <title>Microbial stratification in low pH oxic and suboxic macroscopic growths along an acid mine drainage.</title>
        <authorList>
            <person name="Mendez-Garcia C."/>
            <person name="Mesa V."/>
            <person name="Sprenger R.R."/>
            <person name="Richter M."/>
            <person name="Diez M.S."/>
            <person name="Solano J."/>
            <person name="Bargiela R."/>
            <person name="Golyshina O.V."/>
            <person name="Manteca A."/>
            <person name="Ramos J.L."/>
            <person name="Gallego J.R."/>
            <person name="Llorente I."/>
            <person name="Martins Dos Santos V.A."/>
            <person name="Jensen O.N."/>
            <person name="Pelaez A.I."/>
            <person name="Sanchez J."/>
            <person name="Ferrer M."/>
        </authorList>
    </citation>
    <scope>NUCLEOTIDE SEQUENCE</scope>
</reference>
<dbReference type="SUPFAM" id="SSF53067">
    <property type="entry name" value="Actin-like ATPase domain"/>
    <property type="match status" value="2"/>
</dbReference>
<dbReference type="GO" id="GO:0005524">
    <property type="term" value="F:ATP binding"/>
    <property type="evidence" value="ECO:0007669"/>
    <property type="project" value="UniProtKB-KW"/>
</dbReference>
<comment type="subcellular location">
    <subcellularLocation>
        <location evidence="2">Cytoplasm</location>
    </subcellularLocation>
</comment>